<dbReference type="PANTHER" id="PTHR38433">
    <property type="match status" value="1"/>
</dbReference>
<comment type="caution">
    <text evidence="1">The sequence shown here is derived from an EMBL/GenBank/DDBJ whole genome shotgun (WGS) entry which is preliminary data.</text>
</comment>
<reference evidence="1" key="1">
    <citation type="submission" date="2021-04" db="EMBL/GenBank/DDBJ databases">
        <title>Genome seq and assembly of Bacillus sp.</title>
        <authorList>
            <person name="Chhetri G."/>
        </authorList>
    </citation>
    <scope>NUCLEOTIDE SEQUENCE</scope>
    <source>
        <strain evidence="1">RG28</strain>
    </source>
</reference>
<sequence length="165" mass="18223">MAKPIKQIRRVIPTPEQEREQAITDILTALANNREAVLGTLGIIKQLQDIGVLAALNALLEKRVDVGVIAINQINQPNMHNMIKNGMNAINFLGKVSPDQLQIMLDGVSRGLVRFGEKIDKREKASIWKLGSSIGNDDVKTALVTMLGFLEGMGEVFKEDKQELH</sequence>
<dbReference type="EMBL" id="JAGIYQ010000006">
    <property type="protein sequence ID" value="MBP0725744.1"/>
    <property type="molecule type" value="Genomic_DNA"/>
</dbReference>
<organism evidence="1 2">
    <name type="scientific">Gottfriedia endophytica</name>
    <dbReference type="NCBI Taxonomy" id="2820819"/>
    <lineage>
        <taxon>Bacteria</taxon>
        <taxon>Bacillati</taxon>
        <taxon>Bacillota</taxon>
        <taxon>Bacilli</taxon>
        <taxon>Bacillales</taxon>
        <taxon>Bacillaceae</taxon>
        <taxon>Gottfriedia</taxon>
    </lineage>
</organism>
<evidence type="ECO:0000313" key="1">
    <source>
        <dbReference type="EMBL" id="MBP0725744.1"/>
    </source>
</evidence>
<protein>
    <submittedName>
        <fullName evidence="1">DUF1641 domain-containing protein</fullName>
    </submittedName>
</protein>
<dbReference type="RefSeq" id="WP_209405619.1">
    <property type="nucleotide sequence ID" value="NZ_JAGIYQ010000006.1"/>
</dbReference>
<name>A0A940NP47_9BACI</name>
<dbReference type="PANTHER" id="PTHR38433:SF1">
    <property type="entry name" value="DUF1641 DOMAIN-CONTAINING PROTEIN"/>
    <property type="match status" value="1"/>
</dbReference>
<proteinExistence type="predicted"/>
<accession>A0A940NP47</accession>
<keyword evidence="2" id="KW-1185">Reference proteome</keyword>
<evidence type="ECO:0000313" key="2">
    <source>
        <dbReference type="Proteomes" id="UP000682134"/>
    </source>
</evidence>
<dbReference type="Proteomes" id="UP000682134">
    <property type="component" value="Unassembled WGS sequence"/>
</dbReference>
<dbReference type="AlphaFoldDB" id="A0A940NP47"/>
<gene>
    <name evidence="1" type="ORF">J5Y03_11230</name>
</gene>